<dbReference type="CDD" id="cd06135">
    <property type="entry name" value="Orn"/>
    <property type="match status" value="1"/>
</dbReference>
<evidence type="ECO:0000256" key="5">
    <source>
        <dbReference type="ARBA" id="ARBA00072681"/>
    </source>
</evidence>
<evidence type="ECO:0000259" key="6">
    <source>
        <dbReference type="SMART" id="SM00479"/>
    </source>
</evidence>
<dbReference type="InterPro" id="IPR036397">
    <property type="entry name" value="RNaseH_sf"/>
</dbReference>
<feature type="domain" description="Exonuclease" evidence="6">
    <location>
        <begin position="88"/>
        <end position="262"/>
    </location>
</feature>
<accession>A0A6L2PBX6</accession>
<keyword evidence="8" id="KW-1185">Reference proteome</keyword>
<dbReference type="Proteomes" id="UP000502823">
    <property type="component" value="Unassembled WGS sequence"/>
</dbReference>
<dbReference type="GO" id="GO:0003676">
    <property type="term" value="F:nucleic acid binding"/>
    <property type="evidence" value="ECO:0007669"/>
    <property type="project" value="InterPro"/>
</dbReference>
<dbReference type="EMBL" id="BLKM01000078">
    <property type="protein sequence ID" value="GFG28712.1"/>
    <property type="molecule type" value="Genomic_DNA"/>
</dbReference>
<dbReference type="NCBIfam" id="NF003765">
    <property type="entry name" value="PRK05359.1"/>
    <property type="match status" value="1"/>
</dbReference>
<protein>
    <recommendedName>
        <fullName evidence="5">Probable oligoribonuclease</fullName>
    </recommendedName>
</protein>
<evidence type="ECO:0000313" key="7">
    <source>
        <dbReference type="EMBL" id="GFG28712.1"/>
    </source>
</evidence>
<keyword evidence="3" id="KW-0378">Hydrolase</keyword>
<dbReference type="PANTHER" id="PTHR11046">
    <property type="entry name" value="OLIGORIBONUCLEASE, MITOCHONDRIAL"/>
    <property type="match status" value="1"/>
</dbReference>
<dbReference type="InterPro" id="IPR013520">
    <property type="entry name" value="Ribonucl_H"/>
</dbReference>
<evidence type="ECO:0000256" key="3">
    <source>
        <dbReference type="ARBA" id="ARBA00022801"/>
    </source>
</evidence>
<dbReference type="SMART" id="SM00479">
    <property type="entry name" value="EXOIII"/>
    <property type="match status" value="1"/>
</dbReference>
<reference evidence="8" key="1">
    <citation type="submission" date="2020-01" db="EMBL/GenBank/DDBJ databases">
        <title>Draft genome sequence of the Termite Coptotermes fromosanus.</title>
        <authorList>
            <person name="Itakura S."/>
            <person name="Yosikawa Y."/>
            <person name="Umezawa K."/>
        </authorList>
    </citation>
    <scope>NUCLEOTIDE SEQUENCE [LARGE SCALE GENOMIC DNA]</scope>
</reference>
<name>A0A6L2PBX6_COPFO</name>
<dbReference type="FunCoup" id="A0A6L2PBX6">
    <property type="interactions" value="1954"/>
</dbReference>
<evidence type="ECO:0000313" key="8">
    <source>
        <dbReference type="Proteomes" id="UP000502823"/>
    </source>
</evidence>
<evidence type="ECO:0000256" key="4">
    <source>
        <dbReference type="ARBA" id="ARBA00022839"/>
    </source>
</evidence>
<dbReference type="Gene3D" id="3.30.420.10">
    <property type="entry name" value="Ribonuclease H-like superfamily/Ribonuclease H"/>
    <property type="match status" value="1"/>
</dbReference>
<dbReference type="FunFam" id="3.30.420.10:FF:000003">
    <property type="entry name" value="Oligoribonuclease"/>
    <property type="match status" value="1"/>
</dbReference>
<dbReference type="Pfam" id="PF00929">
    <property type="entry name" value="RNase_T"/>
    <property type="match status" value="1"/>
</dbReference>
<sequence>MKEKSLNLVAFCCWQNKRQSVTSKIQVLSIAICDIDYMCGNSDVIGDCNSYAIWVTNFALVFVVSRRTRFITSQMSSKTAWTKDAKNHLVWVDMEMTSLDVTAGHILEVAFLVTDSNLNIVAEGPDLVIHQPDNILQSMNDWCITHHGMSGLTEASRNSKISIEQAEQQILNFLEMHIPPGCCPVAGNSVYMDRLFMRRYLPQVEKYLHYHIVDVSSIKELCRRWCPRMFAKTPAKIWSHRSLSDIKDSVKELQYYRSSFFKIEQETAGLE</sequence>
<dbReference type="InterPro" id="IPR022894">
    <property type="entry name" value="Oligoribonuclease"/>
</dbReference>
<gene>
    <name evidence="7" type="ORF">Cfor_05993</name>
</gene>
<keyword evidence="4" id="KW-0269">Exonuclease</keyword>
<evidence type="ECO:0000256" key="2">
    <source>
        <dbReference type="ARBA" id="ARBA00022722"/>
    </source>
</evidence>
<comment type="caution">
    <text evidence="7">The sequence shown here is derived from an EMBL/GenBank/DDBJ whole genome shotgun (WGS) entry which is preliminary data.</text>
</comment>
<dbReference type="SUPFAM" id="SSF53098">
    <property type="entry name" value="Ribonuclease H-like"/>
    <property type="match status" value="1"/>
</dbReference>
<dbReference type="PANTHER" id="PTHR11046:SF0">
    <property type="entry name" value="OLIGORIBONUCLEASE, MITOCHONDRIAL"/>
    <property type="match status" value="1"/>
</dbReference>
<dbReference type="InterPro" id="IPR012337">
    <property type="entry name" value="RNaseH-like_sf"/>
</dbReference>
<dbReference type="InParanoid" id="A0A6L2PBX6"/>
<dbReference type="AlphaFoldDB" id="A0A6L2PBX6"/>
<comment type="similarity">
    <text evidence="1">Belongs to the oligoribonuclease family.</text>
</comment>
<evidence type="ECO:0000256" key="1">
    <source>
        <dbReference type="ARBA" id="ARBA00009921"/>
    </source>
</evidence>
<organism evidence="7 8">
    <name type="scientific">Coptotermes formosanus</name>
    <name type="common">Formosan subterranean termite</name>
    <dbReference type="NCBI Taxonomy" id="36987"/>
    <lineage>
        <taxon>Eukaryota</taxon>
        <taxon>Metazoa</taxon>
        <taxon>Ecdysozoa</taxon>
        <taxon>Arthropoda</taxon>
        <taxon>Hexapoda</taxon>
        <taxon>Insecta</taxon>
        <taxon>Pterygota</taxon>
        <taxon>Neoptera</taxon>
        <taxon>Polyneoptera</taxon>
        <taxon>Dictyoptera</taxon>
        <taxon>Blattodea</taxon>
        <taxon>Blattoidea</taxon>
        <taxon>Termitoidae</taxon>
        <taxon>Rhinotermitidae</taxon>
        <taxon>Coptotermes</taxon>
    </lineage>
</organism>
<keyword evidence="2" id="KW-0540">Nuclease</keyword>
<dbReference type="OrthoDB" id="270189at2759"/>
<dbReference type="GO" id="GO:0005739">
    <property type="term" value="C:mitochondrion"/>
    <property type="evidence" value="ECO:0007669"/>
    <property type="project" value="TreeGrafter"/>
</dbReference>
<dbReference type="GO" id="GO:0000175">
    <property type="term" value="F:3'-5'-RNA exonuclease activity"/>
    <property type="evidence" value="ECO:0007669"/>
    <property type="project" value="InterPro"/>
</dbReference>
<proteinExistence type="inferred from homology"/>